<gene>
    <name evidence="1" type="ORF">EDM02_00380</name>
</gene>
<accession>A0A3N2QDQ6</accession>
<dbReference type="AlphaFoldDB" id="A0A3N2QDQ6"/>
<evidence type="ECO:0000313" key="2">
    <source>
        <dbReference type="Proteomes" id="UP000270927"/>
    </source>
</evidence>
<sequence>MENISLELDYPFLKKQGIAYIQQLAGKKWTDYGDHDPGITILEVLSFAIMDLEYRTNFYIEDIWAKHPDAVINPNEKQFYRAEEILPCNPLTQWDVLKIVLDVPGVKNANLFLSDGPKEIRGGYKIFVDVEERIKNTTDEKEVLEVVKERLYAQRNLCEDFFLIQVMQTLSVSIKATFEVTNCLAYEEGETIIAQLLFAFQEFISPRITFYTISQLLEKGRTIDQIFTGPLLTQGFIDEKELIYLKSQSRIYIVEFLEKATRVTGIKSISNFEFCIDEESAKTHSVTLPILADRSLALNIPQSEIGLFYNGAPIPIDWEKVFHFLEDMKGRGTLTKAYLQEEEVFVLEGNYRNLEKHVSIQQDFPLLYNVGHEGCAPSETTENQAKASQLKSYLLFFDQLFANYLDQLSNIKHTMAIYSEAWNKSNGRLPLEVHRMNSILKKPTKDNNPGNDLAFIIQKKYLDIKKKIAHTVVHNNEILDKSARKYVSYVHRILESDIRTLDKRSRMLDHLLAYFSERFTTYALSLYPKNEEEQLDSLNAHKALFLKDYIDISKNRNRGANITMQEANNGIKYVPSGFKRRLCRNLGIKNLETYSFHKVLKNNIYLEKKASQNSFDIFLGKSYQTEYADLFMFKGKYQNIQTLAIAYGINIENYHIIKTHDGTYSILLYVDKIKKNTIELISGSEALITIEQAENVVQQSVELFRSFNKQCEGFHLIEHILLRDSDILATENDPYSFTMTLIFPSWPARFQQSTFRQFVEEMVVMESPAHIFTNILWLDFEDMESFEKIYQSWMLLKADPTSIQMEVDAAAKVLMDLIAFYNKSI</sequence>
<organism evidence="1 2">
    <name type="scientific">Candidatus Cardinium hertigii</name>
    <dbReference type="NCBI Taxonomy" id="247481"/>
    <lineage>
        <taxon>Bacteria</taxon>
        <taxon>Pseudomonadati</taxon>
        <taxon>Bacteroidota</taxon>
        <taxon>Cytophagia</taxon>
        <taxon>Cytophagales</taxon>
        <taxon>Amoebophilaceae</taxon>
        <taxon>Candidatus Cardinium</taxon>
    </lineage>
</organism>
<keyword evidence="2" id="KW-1185">Reference proteome</keyword>
<dbReference type="EMBL" id="RARA01000011">
    <property type="protein sequence ID" value="ROT47789.1"/>
    <property type="molecule type" value="Genomic_DNA"/>
</dbReference>
<comment type="caution">
    <text evidence="1">The sequence shown here is derived from an EMBL/GenBank/DDBJ whole genome shotgun (WGS) entry which is preliminary data.</text>
</comment>
<dbReference type="OrthoDB" id="8263000at2"/>
<reference evidence="1 2" key="1">
    <citation type="submission" date="2018-09" db="EMBL/GenBank/DDBJ databases">
        <title>Comparative Genomics of Wolbachia-Cardinium Dual Endosymbiosis in a Plant-Parasitic Nematode.</title>
        <authorList>
            <person name="Brown A.M.V."/>
            <person name="Wasala S.K."/>
            <person name="Howe D.K."/>
            <person name="Peetz A.B."/>
            <person name="Zasada I.A."/>
            <person name="Denver D.R."/>
        </authorList>
    </citation>
    <scope>NUCLEOTIDE SEQUENCE [LARGE SCALE GENOMIC DNA]</scope>
    <source>
        <strain evidence="1 2">Pp_1</strain>
    </source>
</reference>
<dbReference type="Proteomes" id="UP000270927">
    <property type="component" value="Unassembled WGS sequence"/>
</dbReference>
<protein>
    <recommendedName>
        <fullName evidence="3">Afp12-like protein</fullName>
    </recommendedName>
</protein>
<name>A0A3N2QDQ6_9BACT</name>
<dbReference type="RefSeq" id="WP_123662176.1">
    <property type="nucleotide sequence ID" value="NZ_RARA01000011.1"/>
</dbReference>
<evidence type="ECO:0008006" key="3">
    <source>
        <dbReference type="Google" id="ProtNLM"/>
    </source>
</evidence>
<evidence type="ECO:0000313" key="1">
    <source>
        <dbReference type="EMBL" id="ROT47789.1"/>
    </source>
</evidence>
<proteinExistence type="predicted"/>